<feature type="region of interest" description="Disordered" evidence="1">
    <location>
        <begin position="37"/>
        <end position="84"/>
    </location>
</feature>
<evidence type="ECO:0000256" key="2">
    <source>
        <dbReference type="SAM" id="SignalP"/>
    </source>
</evidence>
<dbReference type="PATRIC" id="fig|710685.3.peg.4678"/>
<dbReference type="eggNOG" id="ENOG5031JIB">
    <property type="taxonomic scope" value="Bacteria"/>
</dbReference>
<dbReference type="STRING" id="710685.MycrhN_4670"/>
<dbReference type="KEGG" id="mrh:MycrhN_4670"/>
<name>G8RQ83_MYCRN</name>
<dbReference type="EMBL" id="CP003169">
    <property type="protein sequence ID" value="AEV75156.1"/>
    <property type="molecule type" value="Genomic_DNA"/>
</dbReference>
<gene>
    <name evidence="3" type="ordered locus">MycrhN_4670</name>
</gene>
<evidence type="ECO:0000256" key="1">
    <source>
        <dbReference type="SAM" id="MobiDB-lite"/>
    </source>
</evidence>
<dbReference type="HOGENOM" id="CLU_114510_0_0_11"/>
<dbReference type="Proteomes" id="UP000005442">
    <property type="component" value="Chromosome"/>
</dbReference>
<keyword evidence="4" id="KW-1185">Reference proteome</keyword>
<organism evidence="3 4">
    <name type="scientific">Mycolicibacterium rhodesiae (strain NBB3)</name>
    <name type="common">Mycobacterium rhodesiae</name>
    <dbReference type="NCBI Taxonomy" id="710685"/>
    <lineage>
        <taxon>Bacteria</taxon>
        <taxon>Bacillati</taxon>
        <taxon>Actinomycetota</taxon>
        <taxon>Actinomycetes</taxon>
        <taxon>Mycobacteriales</taxon>
        <taxon>Mycobacteriaceae</taxon>
        <taxon>Mycolicibacterium</taxon>
    </lineage>
</organism>
<reference evidence="3 4" key="1">
    <citation type="submission" date="2011-12" db="EMBL/GenBank/DDBJ databases">
        <title>Complete sequence of Mycobacterium rhodesiae NBB3.</title>
        <authorList>
            <consortium name="US DOE Joint Genome Institute"/>
            <person name="Lucas S."/>
            <person name="Han J."/>
            <person name="Lapidus A."/>
            <person name="Cheng J.-F."/>
            <person name="Goodwin L."/>
            <person name="Pitluck S."/>
            <person name="Peters L."/>
            <person name="Mikhailova N."/>
            <person name="Gu W."/>
            <person name="Detter J.C."/>
            <person name="Han C."/>
            <person name="Tapia R."/>
            <person name="Land M."/>
            <person name="Hauser L."/>
            <person name="Kyrpides N."/>
            <person name="Ivanova N."/>
            <person name="Pagani I."/>
            <person name="Mattes T."/>
            <person name="Holmes A."/>
            <person name="Rutledge P."/>
            <person name="Paulsen I."/>
            <person name="Coleman N."/>
            <person name="Woyke T."/>
        </authorList>
    </citation>
    <scope>NUCLEOTIDE SEQUENCE [LARGE SCALE GENOMIC DNA]</scope>
    <source>
        <strain evidence="3 4">NBB3</strain>
    </source>
</reference>
<evidence type="ECO:0000313" key="3">
    <source>
        <dbReference type="EMBL" id="AEV75156.1"/>
    </source>
</evidence>
<feature type="chain" id="PRO_5003515828" evidence="2">
    <location>
        <begin position="37"/>
        <end position="208"/>
    </location>
</feature>
<proteinExistence type="predicted"/>
<accession>G8RQ83</accession>
<feature type="signal peptide" evidence="2">
    <location>
        <begin position="1"/>
        <end position="36"/>
    </location>
</feature>
<evidence type="ECO:0000313" key="4">
    <source>
        <dbReference type="Proteomes" id="UP000005442"/>
    </source>
</evidence>
<protein>
    <submittedName>
        <fullName evidence="3">Uncharacterized protein</fullName>
    </submittedName>
</protein>
<keyword evidence="2" id="KW-0732">Signal</keyword>
<dbReference type="AlphaFoldDB" id="G8RQ83"/>
<sequence>MTSETGKARIDWRRAVAGGVLAVGLMSGFGVSTAFAQPAAPTETETPTAQDTRQPGESCTGEDCAKPVAGEPETRAPGESCTGEDCAKPVAGEAEVPGGRQANMTADEALMIIYNEYNMGEGGGQLSRLIDDVMNLRAQGFKASNANKLAIQDALDHRPNQAPLIEALKATLQYQRKLQAQQQMAAAQQQQQQQQQVPGANLPVSPGG</sequence>
<feature type="compositionally biased region" description="Low complexity" evidence="1">
    <location>
        <begin position="37"/>
        <end position="50"/>
    </location>
</feature>
<feature type="region of interest" description="Disordered" evidence="1">
    <location>
        <begin position="187"/>
        <end position="208"/>
    </location>
</feature>
<feature type="compositionally biased region" description="Low complexity" evidence="1">
    <location>
        <begin position="187"/>
        <end position="196"/>
    </location>
</feature>